<keyword evidence="3" id="KW-1185">Reference proteome</keyword>
<organism evidence="2 3">
    <name type="scientific">Aspergillus tanneri</name>
    <dbReference type="NCBI Taxonomy" id="1220188"/>
    <lineage>
        <taxon>Eukaryota</taxon>
        <taxon>Fungi</taxon>
        <taxon>Dikarya</taxon>
        <taxon>Ascomycota</taxon>
        <taxon>Pezizomycotina</taxon>
        <taxon>Eurotiomycetes</taxon>
        <taxon>Eurotiomycetidae</taxon>
        <taxon>Eurotiales</taxon>
        <taxon>Aspergillaceae</taxon>
        <taxon>Aspergillus</taxon>
        <taxon>Aspergillus subgen. Circumdati</taxon>
    </lineage>
</organism>
<evidence type="ECO:0000256" key="1">
    <source>
        <dbReference type="SAM" id="MobiDB-lite"/>
    </source>
</evidence>
<gene>
    <name evidence="2" type="ORF">EYZ11_013099</name>
</gene>
<dbReference type="Proteomes" id="UP000308092">
    <property type="component" value="Unassembled WGS sequence"/>
</dbReference>
<protein>
    <submittedName>
        <fullName evidence="2">Uncharacterized protein</fullName>
    </submittedName>
</protein>
<name>A0A4S3IYI8_9EURO</name>
<proteinExistence type="predicted"/>
<dbReference type="EMBL" id="SOSA01001199">
    <property type="protein sequence ID" value="THC87456.1"/>
    <property type="molecule type" value="Genomic_DNA"/>
</dbReference>
<feature type="compositionally biased region" description="Basic and acidic residues" evidence="1">
    <location>
        <begin position="15"/>
        <end position="26"/>
    </location>
</feature>
<reference evidence="2 3" key="1">
    <citation type="submission" date="2019-03" db="EMBL/GenBank/DDBJ databases">
        <title>The genome sequence of a newly discovered highly antifungal drug resistant Aspergillus species, Aspergillus tanneri NIH 1004.</title>
        <authorList>
            <person name="Mounaud S."/>
            <person name="Singh I."/>
            <person name="Joardar V."/>
            <person name="Pakala S."/>
            <person name="Pakala S."/>
            <person name="Venepally P."/>
            <person name="Hoover J."/>
            <person name="Nierman W."/>
            <person name="Chung J."/>
            <person name="Losada L."/>
        </authorList>
    </citation>
    <scope>NUCLEOTIDE SEQUENCE [LARGE SCALE GENOMIC DNA]</scope>
    <source>
        <strain evidence="2 3">NIH1004</strain>
    </source>
</reference>
<accession>A0A4S3IYI8</accession>
<evidence type="ECO:0000313" key="3">
    <source>
        <dbReference type="Proteomes" id="UP000308092"/>
    </source>
</evidence>
<comment type="caution">
    <text evidence="2">The sequence shown here is derived from an EMBL/GenBank/DDBJ whole genome shotgun (WGS) entry which is preliminary data.</text>
</comment>
<evidence type="ECO:0000313" key="2">
    <source>
        <dbReference type="EMBL" id="THC87456.1"/>
    </source>
</evidence>
<dbReference type="AlphaFoldDB" id="A0A4S3IYI8"/>
<sequence length="26" mass="2831">MCANCSEGEGATTDRGNRESRDNKDN</sequence>
<feature type="region of interest" description="Disordered" evidence="1">
    <location>
        <begin position="1"/>
        <end position="26"/>
    </location>
</feature>
<dbReference type="VEuPathDB" id="FungiDB:EYZ11_013099"/>